<dbReference type="EMBL" id="CM016560">
    <property type="protein sequence ID" value="TKV96014.1"/>
    <property type="molecule type" value="Genomic_DNA"/>
</dbReference>
<proteinExistence type="predicted"/>
<dbReference type="AlphaFoldDB" id="A0A4U6T5N7"/>
<evidence type="ECO:0000313" key="1">
    <source>
        <dbReference type="EMBL" id="TKV96014.1"/>
    </source>
</evidence>
<organism evidence="1 2">
    <name type="scientific">Setaria viridis</name>
    <name type="common">Green bristlegrass</name>
    <name type="synonym">Setaria italica subsp. viridis</name>
    <dbReference type="NCBI Taxonomy" id="4556"/>
    <lineage>
        <taxon>Eukaryota</taxon>
        <taxon>Viridiplantae</taxon>
        <taxon>Streptophyta</taxon>
        <taxon>Embryophyta</taxon>
        <taxon>Tracheophyta</taxon>
        <taxon>Spermatophyta</taxon>
        <taxon>Magnoliopsida</taxon>
        <taxon>Liliopsida</taxon>
        <taxon>Poales</taxon>
        <taxon>Poaceae</taxon>
        <taxon>PACMAD clade</taxon>
        <taxon>Panicoideae</taxon>
        <taxon>Panicodae</taxon>
        <taxon>Paniceae</taxon>
        <taxon>Cenchrinae</taxon>
        <taxon>Setaria</taxon>
    </lineage>
</organism>
<keyword evidence="2" id="KW-1185">Reference proteome</keyword>
<dbReference type="Gramene" id="TKV96014">
    <property type="protein sequence ID" value="TKV96014"/>
    <property type="gene ID" value="SEVIR_9G401900v2"/>
</dbReference>
<name>A0A4U6T5N7_SETVI</name>
<gene>
    <name evidence="1" type="ORF">SEVIR_9G401900v2</name>
</gene>
<accession>A0A4U6T5N7</accession>
<protein>
    <submittedName>
        <fullName evidence="1">Uncharacterized protein</fullName>
    </submittedName>
</protein>
<dbReference type="Proteomes" id="UP000298652">
    <property type="component" value="Chromosome 9"/>
</dbReference>
<sequence length="80" mass="9479">MDPNVINEANTLLVIVVDRSMIYILDSVRRSRNQYTDLINMLNRAWARFHQHHSGKYKEQLHIHSEFPVCIEFAYLVPLP</sequence>
<evidence type="ECO:0000313" key="2">
    <source>
        <dbReference type="Proteomes" id="UP000298652"/>
    </source>
</evidence>
<reference evidence="1" key="1">
    <citation type="submission" date="2019-03" db="EMBL/GenBank/DDBJ databases">
        <title>WGS assembly of Setaria viridis.</title>
        <authorList>
            <person name="Huang P."/>
            <person name="Jenkins J."/>
            <person name="Grimwood J."/>
            <person name="Barry K."/>
            <person name="Healey A."/>
            <person name="Mamidi S."/>
            <person name="Sreedasyam A."/>
            <person name="Shu S."/>
            <person name="Feldman M."/>
            <person name="Wu J."/>
            <person name="Yu Y."/>
            <person name="Chen C."/>
            <person name="Johnson J."/>
            <person name="Rokhsar D."/>
            <person name="Baxter I."/>
            <person name="Schmutz J."/>
            <person name="Brutnell T."/>
            <person name="Kellogg E."/>
        </authorList>
    </citation>
    <scope>NUCLEOTIDE SEQUENCE [LARGE SCALE GENOMIC DNA]</scope>
</reference>